<sequence>FVFLANNSQACTTLLCGSGRVEASNRREAGDAVYGTGFARSHTDHISLMAFFRLARSLWERPFAAAGSPFPMQANSP</sequence>
<accession>A0A3M8S9L1</accession>
<feature type="non-terminal residue" evidence="1">
    <location>
        <position position="1"/>
    </location>
</feature>
<name>A0A3M8S9L1_PSEPU</name>
<reference evidence="1 2" key="1">
    <citation type="submission" date="2018-10" db="EMBL/GenBank/DDBJ databases">
        <title>An outbreak of IMP-63 producing strain in France.</title>
        <authorList>
            <person name="Bour M."/>
            <person name="Liapis E."/>
            <person name="Plesiat P."/>
        </authorList>
    </citation>
    <scope>NUCLEOTIDE SEQUENCE [LARGE SCALE GENOMIC DNA]</scope>
    <source>
        <strain evidence="1 2">12917</strain>
    </source>
</reference>
<evidence type="ECO:0000313" key="2">
    <source>
        <dbReference type="Proteomes" id="UP000278162"/>
    </source>
</evidence>
<comment type="caution">
    <text evidence="1">The sequence shown here is derived from an EMBL/GenBank/DDBJ whole genome shotgun (WGS) entry which is preliminary data.</text>
</comment>
<proteinExistence type="predicted"/>
<dbReference type="RefSeq" id="WP_221177167.1">
    <property type="nucleotide sequence ID" value="NZ_RJAI01000136.1"/>
</dbReference>
<organism evidence="1 2">
    <name type="scientific">Pseudomonas putida</name>
    <name type="common">Arthrobacter siderocapsulatus</name>
    <dbReference type="NCBI Taxonomy" id="303"/>
    <lineage>
        <taxon>Bacteria</taxon>
        <taxon>Pseudomonadati</taxon>
        <taxon>Pseudomonadota</taxon>
        <taxon>Gammaproteobacteria</taxon>
        <taxon>Pseudomonadales</taxon>
        <taxon>Pseudomonadaceae</taxon>
        <taxon>Pseudomonas</taxon>
    </lineage>
</organism>
<dbReference type="Proteomes" id="UP000278162">
    <property type="component" value="Unassembled WGS sequence"/>
</dbReference>
<gene>
    <name evidence="1" type="ORF">EFK07_31365</name>
</gene>
<dbReference type="AlphaFoldDB" id="A0A3M8S9L1"/>
<protein>
    <submittedName>
        <fullName evidence="1">Uncharacterized protein</fullName>
    </submittedName>
</protein>
<evidence type="ECO:0000313" key="1">
    <source>
        <dbReference type="EMBL" id="RNF77285.1"/>
    </source>
</evidence>
<dbReference type="EMBL" id="RJAI01000136">
    <property type="protein sequence ID" value="RNF77285.1"/>
    <property type="molecule type" value="Genomic_DNA"/>
</dbReference>